<organism evidence="11 12">
    <name type="scientific">Tenebrio molitor</name>
    <name type="common">Yellow mealworm beetle</name>
    <dbReference type="NCBI Taxonomy" id="7067"/>
    <lineage>
        <taxon>Eukaryota</taxon>
        <taxon>Metazoa</taxon>
        <taxon>Ecdysozoa</taxon>
        <taxon>Arthropoda</taxon>
        <taxon>Hexapoda</taxon>
        <taxon>Insecta</taxon>
        <taxon>Pterygota</taxon>
        <taxon>Neoptera</taxon>
        <taxon>Endopterygota</taxon>
        <taxon>Coleoptera</taxon>
        <taxon>Polyphaga</taxon>
        <taxon>Cucujiformia</taxon>
        <taxon>Tenebrionidae</taxon>
        <taxon>Tenebrio</taxon>
    </lineage>
</organism>
<dbReference type="Pfam" id="PF00089">
    <property type="entry name" value="Trypsin"/>
    <property type="match status" value="3"/>
</dbReference>
<sequence length="1016" mass="113573">MTVKYTTDGKETVNCTDAIHAAHCITDSQEHLFPKEDYVVAVGKNYRNFDDSRDSSHKQTSSIHEMFVPEQYQGFDQNYLADIALIATVKSFKLTAWVQPVCIDWQKNYDRLILDEKKKGMLKALRKLEVSVVPKKKCKKEVPFVTAPIGETFPPTPHHRGDANRRQNVSQEVDSVRGDCPLPPHPSFGWWSAWKNKTEGMRVSERRILKINCNANYILDGCTIVACLNGKWTPNIGKCLRTCPSIYSTATMTVKCTVKNKEMVNCTDALDGTIAQFKCASYYEDSRVSRPKAICIDGRWSESVPDCRPVCGKVRPKRDPTLIVGGKVAGKRYFPWQAALYDARNQKFLCGGSLLNERIILTGEYPAFMKGMCCKCKHLIHRMFVPDEYEGDTQNYLADIAILVAVKTFTLSARIQPVCIDWTRNYEHAILNPRGGRKGFVAGWGNTVETGKVSDVLRQLRVPSVPQQRCKNDLPVDYRQYLTHDKLCAGYLNNGSSVCNGDSGGGLVFKYSDRFFVAGVVSLAPVAKTAEGGCDSQQYGLYTVVYKYSDNFILRNLVRFKPSDNDGDSKDFSTTENFLTTAFSVTTPAGQEPDEGNSHTEPPMSPNEGCILPAHPDSGRWIPLGNFSESLSPGGLVGKLTILKIECDKGHVLNGEMFLPCNSDKWMQKMGKCLKTCPSINNTSTRSVTYEHKSTHMGNSIPIDGTIARFTCAPFYEKDSVEQRPCVCLDGTWSQPAPKCVPVSGQAVRQQTDKIFGGNSTGLGLFPWHVTIYRSKYIIVCGGSLLSERIVLTAAQCVTHSDGQVRPKENYIIAVGKYFSKIWDRLDIDDAQFSKIAEIFVAAGYRGRTQNHFADIAVIVTDRAFKLSRTVQPVAVDWTKAHVDKVLRPDKQQFGYISGWNDFVQHGNYSTSFAIIKVPFINHTTCYLDIPERYEQYLTSDKMCTTFGVGDSICMGDRGAGLVAKYNHKYYIFGVLSVSPRSGIGKCDTSKYGLYTRVDSYIDDFLLEKVARYNTV</sequence>
<dbReference type="InterPro" id="IPR001254">
    <property type="entry name" value="Trypsin_dom"/>
</dbReference>
<accession>A0A8J6LBT9</accession>
<dbReference type="PANTHER" id="PTHR24256">
    <property type="entry name" value="TRYPTASE-RELATED"/>
    <property type="match status" value="1"/>
</dbReference>
<dbReference type="InterPro" id="IPR009003">
    <property type="entry name" value="Peptidase_S1_PA"/>
</dbReference>
<dbReference type="Gene3D" id="2.40.10.10">
    <property type="entry name" value="Trypsin-like serine proteases"/>
    <property type="match status" value="5"/>
</dbReference>
<dbReference type="GO" id="GO:0004252">
    <property type="term" value="F:serine-type endopeptidase activity"/>
    <property type="evidence" value="ECO:0007669"/>
    <property type="project" value="InterPro"/>
</dbReference>
<evidence type="ECO:0000259" key="9">
    <source>
        <dbReference type="PROSITE" id="PS50240"/>
    </source>
</evidence>
<protein>
    <submittedName>
        <fullName evidence="11">Uncharacterized protein</fullName>
    </submittedName>
</protein>
<dbReference type="EMBL" id="JABDTM020023940">
    <property type="protein sequence ID" value="KAH0814777.1"/>
    <property type="molecule type" value="Genomic_DNA"/>
</dbReference>
<reference evidence="11" key="2">
    <citation type="submission" date="2021-08" db="EMBL/GenBank/DDBJ databases">
        <authorList>
            <person name="Eriksson T."/>
        </authorList>
    </citation>
    <scope>NUCLEOTIDE SEQUENCE</scope>
    <source>
        <strain evidence="11">Stoneville</strain>
        <tissue evidence="11">Whole head</tissue>
    </source>
</reference>
<evidence type="ECO:0000313" key="11">
    <source>
        <dbReference type="EMBL" id="KAH0814777.1"/>
    </source>
</evidence>
<comment type="similarity">
    <text evidence="6">Belongs to the peptidase S1 family. CLIP subfamily.</text>
</comment>
<keyword evidence="3" id="KW-0732">Signal</keyword>
<feature type="region of interest" description="Disordered" evidence="8">
    <location>
        <begin position="586"/>
        <end position="606"/>
    </location>
</feature>
<gene>
    <name evidence="11" type="ORF">GEV33_008013</name>
</gene>
<dbReference type="CDD" id="cd00190">
    <property type="entry name" value="Tryp_SPc"/>
    <property type="match status" value="2"/>
</dbReference>
<comment type="subcellular location">
    <subcellularLocation>
        <location evidence="1">Secreted</location>
    </subcellularLocation>
</comment>
<keyword evidence="7" id="KW-0768">Sushi</keyword>
<evidence type="ECO:0000256" key="6">
    <source>
        <dbReference type="ARBA" id="ARBA00024195"/>
    </source>
</evidence>
<feature type="domain" description="Sushi" evidence="10">
    <location>
        <begin position="675"/>
        <end position="742"/>
    </location>
</feature>
<evidence type="ECO:0000256" key="2">
    <source>
        <dbReference type="ARBA" id="ARBA00022525"/>
    </source>
</evidence>
<keyword evidence="4" id="KW-1015">Disulfide bond</keyword>
<feature type="domain" description="Peptidase S1" evidence="9">
    <location>
        <begin position="755"/>
        <end position="1011"/>
    </location>
</feature>
<dbReference type="InterPro" id="IPR043504">
    <property type="entry name" value="Peptidase_S1_PA_chymotrypsin"/>
</dbReference>
<comment type="caution">
    <text evidence="7">Lacks conserved residue(s) required for the propagation of feature annotation.</text>
</comment>
<dbReference type="Proteomes" id="UP000719412">
    <property type="component" value="Unassembled WGS sequence"/>
</dbReference>
<dbReference type="Gene3D" id="2.10.70.10">
    <property type="entry name" value="Complement Module, domain 1"/>
    <property type="match status" value="2"/>
</dbReference>
<feature type="domain" description="Peptidase S1" evidence="9">
    <location>
        <begin position="323"/>
        <end position="558"/>
    </location>
</feature>
<dbReference type="PROSITE" id="PS50240">
    <property type="entry name" value="TRYPSIN_DOM"/>
    <property type="match status" value="2"/>
</dbReference>
<dbReference type="SMART" id="SM00032">
    <property type="entry name" value="CCP"/>
    <property type="match status" value="4"/>
</dbReference>
<evidence type="ECO:0000256" key="3">
    <source>
        <dbReference type="ARBA" id="ARBA00022729"/>
    </source>
</evidence>
<evidence type="ECO:0000259" key="10">
    <source>
        <dbReference type="PROSITE" id="PS50923"/>
    </source>
</evidence>
<evidence type="ECO:0000256" key="4">
    <source>
        <dbReference type="ARBA" id="ARBA00023157"/>
    </source>
</evidence>
<evidence type="ECO:0000256" key="7">
    <source>
        <dbReference type="PROSITE-ProRule" id="PRU00302"/>
    </source>
</evidence>
<dbReference type="InterPro" id="IPR051487">
    <property type="entry name" value="Ser/Thr_Proteases_Immune/Dev"/>
</dbReference>
<dbReference type="InterPro" id="IPR000436">
    <property type="entry name" value="Sushi_SCR_CCP_dom"/>
</dbReference>
<comment type="caution">
    <text evidence="11">The sequence shown here is derived from an EMBL/GenBank/DDBJ whole genome shotgun (WGS) entry which is preliminary data.</text>
</comment>
<keyword evidence="12" id="KW-1185">Reference proteome</keyword>
<dbReference type="PROSITE" id="PS50923">
    <property type="entry name" value="SUSHI"/>
    <property type="match status" value="2"/>
</dbReference>
<dbReference type="SUPFAM" id="SSF57535">
    <property type="entry name" value="Complement control module/SCR domain"/>
    <property type="match status" value="1"/>
</dbReference>
<dbReference type="FunFam" id="2.40.10.10:FF:000054">
    <property type="entry name" value="Complement C1r subcomponent"/>
    <property type="match status" value="1"/>
</dbReference>
<proteinExistence type="inferred from homology"/>
<dbReference type="CDD" id="cd00033">
    <property type="entry name" value="CCP"/>
    <property type="match status" value="2"/>
</dbReference>
<dbReference type="InterPro" id="IPR035976">
    <property type="entry name" value="Sushi/SCR/CCP_sf"/>
</dbReference>
<dbReference type="SMART" id="SM00020">
    <property type="entry name" value="Tryp_SPc"/>
    <property type="match status" value="2"/>
</dbReference>
<evidence type="ECO:0000256" key="1">
    <source>
        <dbReference type="ARBA" id="ARBA00004613"/>
    </source>
</evidence>
<dbReference type="AlphaFoldDB" id="A0A8J6LBT9"/>
<evidence type="ECO:0000256" key="5">
    <source>
        <dbReference type="ARBA" id="ARBA00023180"/>
    </source>
</evidence>
<keyword evidence="5" id="KW-0325">Glycoprotein</keyword>
<dbReference type="GO" id="GO:0005576">
    <property type="term" value="C:extracellular region"/>
    <property type="evidence" value="ECO:0007669"/>
    <property type="project" value="UniProtKB-SubCell"/>
</dbReference>
<feature type="domain" description="Sushi" evidence="10">
    <location>
        <begin position="178"/>
        <end position="241"/>
    </location>
</feature>
<reference evidence="11" key="1">
    <citation type="journal article" date="2020" name="J Insects Food Feed">
        <title>The yellow mealworm (Tenebrio molitor) genome: a resource for the emerging insects as food and feed industry.</title>
        <authorList>
            <person name="Eriksson T."/>
            <person name="Andere A."/>
            <person name="Kelstrup H."/>
            <person name="Emery V."/>
            <person name="Picard C."/>
        </authorList>
    </citation>
    <scope>NUCLEOTIDE SEQUENCE</scope>
    <source>
        <strain evidence="11">Stoneville</strain>
        <tissue evidence="11">Whole head</tissue>
    </source>
</reference>
<name>A0A8J6LBT9_TENMO</name>
<dbReference type="GO" id="GO:0006508">
    <property type="term" value="P:proteolysis"/>
    <property type="evidence" value="ECO:0007669"/>
    <property type="project" value="InterPro"/>
</dbReference>
<keyword evidence="2" id="KW-0964">Secreted</keyword>
<dbReference type="SUPFAM" id="SSF50494">
    <property type="entry name" value="Trypsin-like serine proteases"/>
    <property type="match status" value="3"/>
</dbReference>
<evidence type="ECO:0000313" key="12">
    <source>
        <dbReference type="Proteomes" id="UP000719412"/>
    </source>
</evidence>
<evidence type="ECO:0000256" key="8">
    <source>
        <dbReference type="SAM" id="MobiDB-lite"/>
    </source>
</evidence>